<dbReference type="PROSITE" id="PS00463">
    <property type="entry name" value="ZN2_CY6_FUNGAL_1"/>
    <property type="match status" value="1"/>
</dbReference>
<dbReference type="InterPro" id="IPR050675">
    <property type="entry name" value="OAF3"/>
</dbReference>
<dbReference type="SMART" id="SM00066">
    <property type="entry name" value="GAL4"/>
    <property type="match status" value="1"/>
</dbReference>
<evidence type="ECO:0000313" key="8">
    <source>
        <dbReference type="EMBL" id="KAL2821663.1"/>
    </source>
</evidence>
<dbReference type="Gene3D" id="4.10.240.10">
    <property type="entry name" value="Zn(2)-C6 fungal-type DNA-binding domain"/>
    <property type="match status" value="1"/>
</dbReference>
<evidence type="ECO:0000313" key="9">
    <source>
        <dbReference type="Proteomes" id="UP001610334"/>
    </source>
</evidence>
<evidence type="ECO:0000256" key="5">
    <source>
        <dbReference type="ARBA" id="ARBA00023242"/>
    </source>
</evidence>
<evidence type="ECO:0000256" key="2">
    <source>
        <dbReference type="ARBA" id="ARBA00023015"/>
    </source>
</evidence>
<dbReference type="Pfam" id="PF08493">
    <property type="entry name" value="AflR"/>
    <property type="match status" value="1"/>
</dbReference>
<dbReference type="PROSITE" id="PS50048">
    <property type="entry name" value="ZN2_CY6_FUNGAL_2"/>
    <property type="match status" value="1"/>
</dbReference>
<dbReference type="PANTHER" id="PTHR31069:SF31">
    <property type="entry name" value="MONODICTYPHENONE CLUSTER TRANSCRIPTION FACTOR-RELATED"/>
    <property type="match status" value="1"/>
</dbReference>
<protein>
    <submittedName>
        <fullName evidence="8">Aflatoxin regulatory protein-domain-containing protein</fullName>
    </submittedName>
</protein>
<reference evidence="8 9" key="1">
    <citation type="submission" date="2024-07" db="EMBL/GenBank/DDBJ databases">
        <title>Section-level genome sequencing and comparative genomics of Aspergillus sections Usti and Cavernicolus.</title>
        <authorList>
            <consortium name="Lawrence Berkeley National Laboratory"/>
            <person name="Nybo J.L."/>
            <person name="Vesth T.C."/>
            <person name="Theobald S."/>
            <person name="Frisvad J.C."/>
            <person name="Larsen T.O."/>
            <person name="Kjaerboelling I."/>
            <person name="Rothschild-Mancinelli K."/>
            <person name="Lyhne E.K."/>
            <person name="Kogle M.E."/>
            <person name="Barry K."/>
            <person name="Clum A."/>
            <person name="Na H."/>
            <person name="Ledsgaard L."/>
            <person name="Lin J."/>
            <person name="Lipzen A."/>
            <person name="Kuo A."/>
            <person name="Riley R."/>
            <person name="Mondo S."/>
            <person name="Labutti K."/>
            <person name="Haridas S."/>
            <person name="Pangalinan J."/>
            <person name="Salamov A.A."/>
            <person name="Simmons B.A."/>
            <person name="Magnuson J.K."/>
            <person name="Chen J."/>
            <person name="Drula E."/>
            <person name="Henrissat B."/>
            <person name="Wiebenga A."/>
            <person name="Lubbers R.J."/>
            <person name="Gomes A.C."/>
            <person name="Makela M.R."/>
            <person name="Stajich J."/>
            <person name="Grigoriev I.V."/>
            <person name="Mortensen U.H."/>
            <person name="De Vries R.P."/>
            <person name="Baker S.E."/>
            <person name="Andersen M.R."/>
        </authorList>
    </citation>
    <scope>NUCLEOTIDE SEQUENCE [LARGE SCALE GENOMIC DNA]</scope>
    <source>
        <strain evidence="8 9">CBS 588.65</strain>
    </source>
</reference>
<dbReference type="SUPFAM" id="SSF57701">
    <property type="entry name" value="Zn2/Cys6 DNA-binding domain"/>
    <property type="match status" value="1"/>
</dbReference>
<name>A0ABR4I1N6_9EURO</name>
<accession>A0ABR4I1N6</accession>
<keyword evidence="5" id="KW-0539">Nucleus</keyword>
<evidence type="ECO:0000256" key="4">
    <source>
        <dbReference type="ARBA" id="ARBA00023163"/>
    </source>
</evidence>
<dbReference type="Pfam" id="PF00172">
    <property type="entry name" value="Zn_clus"/>
    <property type="match status" value="1"/>
</dbReference>
<dbReference type="PANTHER" id="PTHR31069">
    <property type="entry name" value="OLEATE-ACTIVATED TRANSCRIPTION FACTOR 1-RELATED"/>
    <property type="match status" value="1"/>
</dbReference>
<sequence length="436" mass="47406">MASLTSPGIPSISQPPTVKLRGSCHPCALSKLKCSQDKPSCARCTKRSTPCQYLASKRVGRKQRSRAGSLRGPTKSDNNSKPGDEADNRKCFLAASTQPMQYDLQQDHGFDAYIGHPHHQHTPSYPDSVPSLLSSAGPATPLTFNHSDFDSILSSSVSLSIPDVPDIDYFAEAGMNLRDLNGFPGPAAFPTPEDSLPIFEDNFPKSAFLPDPHATSSYIPPPPPSTSLYGPTRTVQCQCFSRSLSLLRGLFPNSTACCTTVSPSDDHSMDPLPTIQQVIFQNEQTVGEIGQILDCACSQDGYILTIIALTILKVLAWYSAVAQESCASEEQHMHTEQVDRAPVVIGGYHLDGEDQNRMAAQLVLGELHRVQRVVNALSGRLKPQALEDGLPARPGETSSSRNKFVLPVYLLDQLADDLRARLRGLSGQIVDRLRRS</sequence>
<dbReference type="Proteomes" id="UP001610334">
    <property type="component" value="Unassembled WGS sequence"/>
</dbReference>
<organism evidence="8 9">
    <name type="scientific">Aspergillus granulosus</name>
    <dbReference type="NCBI Taxonomy" id="176169"/>
    <lineage>
        <taxon>Eukaryota</taxon>
        <taxon>Fungi</taxon>
        <taxon>Dikarya</taxon>
        <taxon>Ascomycota</taxon>
        <taxon>Pezizomycotina</taxon>
        <taxon>Eurotiomycetes</taxon>
        <taxon>Eurotiomycetidae</taxon>
        <taxon>Eurotiales</taxon>
        <taxon>Aspergillaceae</taxon>
        <taxon>Aspergillus</taxon>
        <taxon>Aspergillus subgen. Nidulantes</taxon>
    </lineage>
</organism>
<dbReference type="InterPro" id="IPR001138">
    <property type="entry name" value="Zn2Cys6_DnaBD"/>
</dbReference>
<dbReference type="InterPro" id="IPR013700">
    <property type="entry name" value="AflR"/>
</dbReference>
<keyword evidence="4" id="KW-0804">Transcription</keyword>
<dbReference type="InterPro" id="IPR036864">
    <property type="entry name" value="Zn2-C6_fun-type_DNA-bd_sf"/>
</dbReference>
<dbReference type="PRINTS" id="PR00755">
    <property type="entry name" value="AFLATOXINBRP"/>
</dbReference>
<comment type="caution">
    <text evidence="8">The sequence shown here is derived from an EMBL/GenBank/DDBJ whole genome shotgun (WGS) entry which is preliminary data.</text>
</comment>
<feature type="region of interest" description="Disordered" evidence="6">
    <location>
        <begin position="55"/>
        <end position="87"/>
    </location>
</feature>
<gene>
    <name evidence="8" type="ORF">BJX63DRAFT_443001</name>
</gene>
<proteinExistence type="predicted"/>
<keyword evidence="2" id="KW-0805">Transcription regulation</keyword>
<evidence type="ECO:0000256" key="3">
    <source>
        <dbReference type="ARBA" id="ARBA00023125"/>
    </source>
</evidence>
<dbReference type="CDD" id="cd00067">
    <property type="entry name" value="GAL4"/>
    <property type="match status" value="1"/>
</dbReference>
<dbReference type="EMBL" id="JBFXLT010000004">
    <property type="protein sequence ID" value="KAL2821663.1"/>
    <property type="molecule type" value="Genomic_DNA"/>
</dbReference>
<evidence type="ECO:0000259" key="7">
    <source>
        <dbReference type="PROSITE" id="PS50048"/>
    </source>
</evidence>
<evidence type="ECO:0000256" key="1">
    <source>
        <dbReference type="ARBA" id="ARBA00022723"/>
    </source>
</evidence>
<keyword evidence="1" id="KW-0479">Metal-binding</keyword>
<keyword evidence="3" id="KW-0238">DNA-binding</keyword>
<feature type="domain" description="Zn(2)-C6 fungal-type" evidence="7">
    <location>
        <begin position="23"/>
        <end position="53"/>
    </location>
</feature>
<keyword evidence="9" id="KW-1185">Reference proteome</keyword>
<evidence type="ECO:0000256" key="6">
    <source>
        <dbReference type="SAM" id="MobiDB-lite"/>
    </source>
</evidence>